<sequence>MDRGLHVFIHEEQRFTSFNASSLPPVVPPIPRPWNPHLESDSSPENIKDVLTTQWAYETRPWFPLIPTNPIFDGAVFSCLNHSFYSLPIESTPDGRHILRGDVRQQWETLEQKLLWCQGRLAANMHFPWYGQFPRAPRDYGYLRSHVDVTLAKKVALRSRDAFLGVSALCTYFIMTRRYRPHKESSSWTDLLTNDARCPIPSTWVTELSRTFVGDLTDGVPRTGMIINAAYGLSWDTDVLMFEHYQVPIWVYWPPNVLPNKTWNRYLPSAENIAAATHASWGGSQGGNNQRGIRPDDNPWGAQSNDAPWGAQSQSNDSEQTPVSAVQSQPDLSCFPLPNRNSGQRHGEDWEAFFAHRAMQNKKKEEKETPSHKQARLSRERSAENHRIPGKSSTIQVFEWQPQDDYNGFMLRTHITKAGVQDVWGDYNKFTRIFDSFSNQWDLCLALDPTSMPDGDDREDDDDIMPPLPTTALVDVPPPAPSSFMNDIYMYFGSNVSLSSRHKDIEGIVPVLHYYFGYRPTAPSSAPLYASIQLHEWIKKTNWDHLRKLLGDSAAETGSIAAPQRQSITNFIAYLVNLKESDLGVIPPDVWDLGPDPSLQITHAYIRVSCVNLSQRRYYIVEPRQSPNLLFWTLAIPNPITAVMCL</sequence>
<name>A0AAD4DRR3_9AGAM</name>
<gene>
    <name evidence="2" type="ORF">F5891DRAFT_986502</name>
</gene>
<dbReference type="AlphaFoldDB" id="A0AAD4DRR3"/>
<feature type="compositionally biased region" description="Basic and acidic residues" evidence="1">
    <location>
        <begin position="362"/>
        <end position="387"/>
    </location>
</feature>
<feature type="region of interest" description="Disordered" evidence="1">
    <location>
        <begin position="279"/>
        <end position="332"/>
    </location>
</feature>
<organism evidence="2 3">
    <name type="scientific">Suillus fuscotomentosus</name>
    <dbReference type="NCBI Taxonomy" id="1912939"/>
    <lineage>
        <taxon>Eukaryota</taxon>
        <taxon>Fungi</taxon>
        <taxon>Dikarya</taxon>
        <taxon>Basidiomycota</taxon>
        <taxon>Agaricomycotina</taxon>
        <taxon>Agaricomycetes</taxon>
        <taxon>Agaricomycetidae</taxon>
        <taxon>Boletales</taxon>
        <taxon>Suillineae</taxon>
        <taxon>Suillaceae</taxon>
        <taxon>Suillus</taxon>
    </lineage>
</organism>
<dbReference type="GeneID" id="64672081"/>
<feature type="region of interest" description="Disordered" evidence="1">
    <location>
        <begin position="360"/>
        <end position="390"/>
    </location>
</feature>
<evidence type="ECO:0000313" key="3">
    <source>
        <dbReference type="Proteomes" id="UP001195769"/>
    </source>
</evidence>
<proteinExistence type="predicted"/>
<evidence type="ECO:0000313" key="2">
    <source>
        <dbReference type="EMBL" id="KAG1891830.1"/>
    </source>
</evidence>
<dbReference type="EMBL" id="JABBWK010000120">
    <property type="protein sequence ID" value="KAG1891830.1"/>
    <property type="molecule type" value="Genomic_DNA"/>
</dbReference>
<feature type="compositionally biased region" description="Polar residues" evidence="1">
    <location>
        <begin position="301"/>
        <end position="331"/>
    </location>
</feature>
<dbReference type="Proteomes" id="UP001195769">
    <property type="component" value="Unassembled WGS sequence"/>
</dbReference>
<accession>A0AAD4DRR3</accession>
<comment type="caution">
    <text evidence="2">The sequence shown here is derived from an EMBL/GenBank/DDBJ whole genome shotgun (WGS) entry which is preliminary data.</text>
</comment>
<keyword evidence="3" id="KW-1185">Reference proteome</keyword>
<reference evidence="2" key="1">
    <citation type="journal article" date="2020" name="New Phytol.">
        <title>Comparative genomics reveals dynamic genome evolution in host specialist ectomycorrhizal fungi.</title>
        <authorList>
            <person name="Lofgren L.A."/>
            <person name="Nguyen N.H."/>
            <person name="Vilgalys R."/>
            <person name="Ruytinx J."/>
            <person name="Liao H.L."/>
            <person name="Branco S."/>
            <person name="Kuo A."/>
            <person name="LaButti K."/>
            <person name="Lipzen A."/>
            <person name="Andreopoulos W."/>
            <person name="Pangilinan J."/>
            <person name="Riley R."/>
            <person name="Hundley H."/>
            <person name="Na H."/>
            <person name="Barry K."/>
            <person name="Grigoriev I.V."/>
            <person name="Stajich J.E."/>
            <person name="Kennedy P.G."/>
        </authorList>
    </citation>
    <scope>NUCLEOTIDE SEQUENCE</scope>
    <source>
        <strain evidence="2">FC203</strain>
    </source>
</reference>
<dbReference type="RefSeq" id="XP_041218306.1">
    <property type="nucleotide sequence ID" value="XM_041377783.1"/>
</dbReference>
<evidence type="ECO:0000256" key="1">
    <source>
        <dbReference type="SAM" id="MobiDB-lite"/>
    </source>
</evidence>
<protein>
    <submittedName>
        <fullName evidence="2">Uncharacterized protein</fullName>
    </submittedName>
</protein>